<reference evidence="2 3" key="1">
    <citation type="journal article" date="2019" name="Int. J. Syst. Evol. Microbiol.">
        <title>The Global Catalogue of Microorganisms (GCM) 10K type strain sequencing project: providing services to taxonomists for standard genome sequencing and annotation.</title>
        <authorList>
            <consortium name="The Broad Institute Genomics Platform"/>
            <consortium name="The Broad Institute Genome Sequencing Center for Infectious Disease"/>
            <person name="Wu L."/>
            <person name="Ma J."/>
        </authorList>
    </citation>
    <scope>NUCLEOTIDE SEQUENCE [LARGE SCALE GENOMIC DNA]</scope>
    <source>
        <strain evidence="2 3">Y73</strain>
    </source>
</reference>
<keyword evidence="3" id="KW-1185">Reference proteome</keyword>
<evidence type="ECO:0000313" key="3">
    <source>
        <dbReference type="Proteomes" id="UP001596333"/>
    </source>
</evidence>
<accession>A0ABD5UIW2</accession>
<evidence type="ECO:0000313" key="2">
    <source>
        <dbReference type="EMBL" id="MFC6889394.1"/>
    </source>
</evidence>
<dbReference type="Pfam" id="PF24351">
    <property type="entry name" value="DUF7511"/>
    <property type="match status" value="1"/>
</dbReference>
<proteinExistence type="predicted"/>
<protein>
    <recommendedName>
        <fullName evidence="1">DUF7511 domain-containing protein</fullName>
    </recommendedName>
</protein>
<dbReference type="InterPro" id="IPR055933">
    <property type="entry name" value="DUF7511"/>
</dbReference>
<comment type="caution">
    <text evidence="2">The sequence shown here is derived from an EMBL/GenBank/DDBJ whole genome shotgun (WGS) entry which is preliminary data.</text>
</comment>
<name>A0ABD5UIW2_9EURY</name>
<dbReference type="Proteomes" id="UP001596333">
    <property type="component" value="Unassembled WGS sequence"/>
</dbReference>
<organism evidence="2 3">
    <name type="scientific">Halorubrum trueperi</name>
    <dbReference type="NCBI Taxonomy" id="2004704"/>
    <lineage>
        <taxon>Archaea</taxon>
        <taxon>Methanobacteriati</taxon>
        <taxon>Methanobacteriota</taxon>
        <taxon>Stenosarchaea group</taxon>
        <taxon>Halobacteria</taxon>
        <taxon>Halobacteriales</taxon>
        <taxon>Haloferacaceae</taxon>
        <taxon>Halorubrum</taxon>
    </lineage>
</organism>
<dbReference type="AlphaFoldDB" id="A0ABD5UIW2"/>
<feature type="domain" description="DUF7511" evidence="1">
    <location>
        <begin position="16"/>
        <end position="61"/>
    </location>
</feature>
<evidence type="ECO:0000259" key="1">
    <source>
        <dbReference type="Pfam" id="PF24351"/>
    </source>
</evidence>
<dbReference type="EMBL" id="JBHSXI010000011">
    <property type="protein sequence ID" value="MFC6889394.1"/>
    <property type="molecule type" value="Genomic_DNA"/>
</dbReference>
<gene>
    <name evidence="2" type="ORF">ACFQEY_10265</name>
</gene>
<sequence>MSRPKSPSETTDSEPLTATIERYEGDIDVCTIHPIEPNDDERLTAWISAETGSFLSVRELR</sequence>
<dbReference type="RefSeq" id="WP_379768156.1">
    <property type="nucleotide sequence ID" value="NZ_JBHSXI010000011.1"/>
</dbReference>